<dbReference type="KEGG" id="lzh:D1B17_04010"/>
<dbReference type="RefSeq" id="WP_120142088.1">
    <property type="nucleotide sequence ID" value="NZ_CP031933.2"/>
</dbReference>
<gene>
    <name evidence="1" type="ORF">D1B17_04010</name>
</gene>
<proteinExistence type="predicted"/>
<sequence length="60" mass="7062">MNKLKNETTNLNELNLATELKNLAKNYDEYKNDATFVSELHDLINKHADHSSLIYYVLHR</sequence>
<organism evidence="1 2">
    <name type="scientific">Companilactobacillus zhachilii</name>
    <dbReference type="NCBI Taxonomy" id="2304606"/>
    <lineage>
        <taxon>Bacteria</taxon>
        <taxon>Bacillati</taxon>
        <taxon>Bacillota</taxon>
        <taxon>Bacilli</taxon>
        <taxon>Lactobacillales</taxon>
        <taxon>Lactobacillaceae</taxon>
        <taxon>Companilactobacillus</taxon>
    </lineage>
</organism>
<reference evidence="2" key="1">
    <citation type="submission" date="2018-08" db="EMBL/GenBank/DDBJ databases">
        <title>Genome of Lactobacillus sp. HBUAS52074.</title>
        <authorList>
            <person name="Guo Z."/>
            <person name="Zhang Z.D."/>
        </authorList>
    </citation>
    <scope>NUCLEOTIDE SEQUENCE [LARGE SCALE GENOMIC DNA]</scope>
    <source>
        <strain evidence="2">HBUAS52074</strain>
    </source>
</reference>
<dbReference type="Proteomes" id="UP000267208">
    <property type="component" value="Chromosome"/>
</dbReference>
<protein>
    <submittedName>
        <fullName evidence="1">Uncharacterized protein</fullName>
    </submittedName>
</protein>
<dbReference type="AlphaFoldDB" id="A0A386PTZ3"/>
<dbReference type="OrthoDB" id="9766131at2"/>
<name>A0A386PTZ3_9LACO</name>
<dbReference type="EMBL" id="CP031933">
    <property type="protein sequence ID" value="AYE37840.1"/>
    <property type="molecule type" value="Genomic_DNA"/>
</dbReference>
<keyword evidence="2" id="KW-1185">Reference proteome</keyword>
<accession>A0A386PTZ3</accession>
<evidence type="ECO:0000313" key="1">
    <source>
        <dbReference type="EMBL" id="AYE37840.1"/>
    </source>
</evidence>
<evidence type="ECO:0000313" key="2">
    <source>
        <dbReference type="Proteomes" id="UP000267208"/>
    </source>
</evidence>